<gene>
    <name evidence="2" type="ORF">TGDOM2_245748</name>
</gene>
<evidence type="ECO:0000313" key="2">
    <source>
        <dbReference type="EMBL" id="KFG47071.1"/>
    </source>
</evidence>
<dbReference type="Proteomes" id="UP000028837">
    <property type="component" value="Unassembled WGS sequence"/>
</dbReference>
<evidence type="ECO:0000313" key="3">
    <source>
        <dbReference type="Proteomes" id="UP000028837"/>
    </source>
</evidence>
<feature type="signal peptide" evidence="1">
    <location>
        <begin position="1"/>
        <end position="21"/>
    </location>
</feature>
<dbReference type="VEuPathDB" id="ToxoDB:TGDOM2_245748"/>
<organism evidence="2 3">
    <name type="scientific">Toxoplasma gondii GAB2-2007-GAL-DOM2</name>
    <dbReference type="NCBI Taxonomy" id="1130820"/>
    <lineage>
        <taxon>Eukaryota</taxon>
        <taxon>Sar</taxon>
        <taxon>Alveolata</taxon>
        <taxon>Apicomplexa</taxon>
        <taxon>Conoidasida</taxon>
        <taxon>Coccidia</taxon>
        <taxon>Eucoccidiorida</taxon>
        <taxon>Eimeriorina</taxon>
        <taxon>Sarcocystidae</taxon>
        <taxon>Toxoplasma</taxon>
    </lineage>
</organism>
<sequence>MWWNVSHFLFLCGAYNEFSETDCCDLELRISFFPLGFDRLRKFLLVMSAGTQHLIATPDSGWVNLGSSEELRRVYVQRIASGARRSSPSFVPSSALPLAGVSPVASVAEEKAFSREQPEISLCLFLHLSSPLPLFFFCFRESLLSCDLRFGHIRDSRRGDSGRERRDFFLSLDCRRRLRQQRRSRRGKGSPWRTPRPCMGVRDPVRCLFTWAQACSEAMPFPRCSSSSALPSESVSAPRITVSAVGALWARHTSSSSPSRWNAAACDAEQSSRGKRIASTHQLTERSAERLKKKRSLRTAGGLACFVSHLVGIHRCHLGLWKLQPLHRLCTRGGERGFLRRDRSKLPSFSCTYTCRACAGDCRLVRGRRGLEGSSRERLHSAVVTVECGDLREGEVERKLEQSGVESSEKTAFVRFYTGTRELEQATGKTFLACLRKQGNDITRQKALGLF</sequence>
<dbReference type="AlphaFoldDB" id="A0A086KRQ3"/>
<evidence type="ECO:0000256" key="1">
    <source>
        <dbReference type="SAM" id="SignalP"/>
    </source>
</evidence>
<name>A0A086KRQ3_TOXGO</name>
<proteinExistence type="predicted"/>
<accession>A0A086KRQ3</accession>
<protein>
    <submittedName>
        <fullName evidence="2">Uncharacterized protein</fullName>
    </submittedName>
</protein>
<feature type="chain" id="PRO_5001809590" evidence="1">
    <location>
        <begin position="22"/>
        <end position="451"/>
    </location>
</feature>
<dbReference type="EMBL" id="AHZU02000227">
    <property type="protein sequence ID" value="KFG47071.1"/>
    <property type="molecule type" value="Genomic_DNA"/>
</dbReference>
<reference evidence="2 3" key="1">
    <citation type="submission" date="2014-02" db="EMBL/GenBank/DDBJ databases">
        <authorList>
            <person name="Sibley D."/>
            <person name="Venepally P."/>
            <person name="Karamycheva S."/>
            <person name="Hadjithomas M."/>
            <person name="Khan A."/>
            <person name="Brunk B."/>
            <person name="Roos D."/>
            <person name="Caler E."/>
            <person name="Lorenzi H."/>
        </authorList>
    </citation>
    <scope>NUCLEOTIDE SEQUENCE [LARGE SCALE GENOMIC DNA]</scope>
    <source>
        <strain evidence="2 3">GAB2-2007-GAL-DOM2</strain>
    </source>
</reference>
<keyword evidence="1" id="KW-0732">Signal</keyword>
<comment type="caution">
    <text evidence="2">The sequence shown here is derived from an EMBL/GenBank/DDBJ whole genome shotgun (WGS) entry which is preliminary data.</text>
</comment>